<dbReference type="Proteomes" id="UP001180487">
    <property type="component" value="Unassembled WGS sequence"/>
</dbReference>
<comment type="similarity">
    <text evidence="2">Belongs to the bacterial solute-binding protein 1 family.</text>
</comment>
<organism evidence="3 4">
    <name type="scientific">Rhodoferax ferrireducens</name>
    <dbReference type="NCBI Taxonomy" id="192843"/>
    <lineage>
        <taxon>Bacteria</taxon>
        <taxon>Pseudomonadati</taxon>
        <taxon>Pseudomonadota</taxon>
        <taxon>Betaproteobacteria</taxon>
        <taxon>Burkholderiales</taxon>
        <taxon>Comamonadaceae</taxon>
        <taxon>Rhodoferax</taxon>
    </lineage>
</organism>
<dbReference type="InterPro" id="IPR006311">
    <property type="entry name" value="TAT_signal"/>
</dbReference>
<dbReference type="InterPro" id="IPR050490">
    <property type="entry name" value="Bact_solute-bd_prot1"/>
</dbReference>
<proteinExistence type="inferred from homology"/>
<accession>A0ABU2CDH1</accession>
<dbReference type="PANTHER" id="PTHR43649">
    <property type="entry name" value="ARABINOSE-BINDING PROTEIN-RELATED"/>
    <property type="match status" value="1"/>
</dbReference>
<dbReference type="RefSeq" id="WP_310375959.1">
    <property type="nucleotide sequence ID" value="NZ_JAVDXT010000004.1"/>
</dbReference>
<dbReference type="EMBL" id="JAVDXT010000004">
    <property type="protein sequence ID" value="MDR7379369.1"/>
    <property type="molecule type" value="Genomic_DNA"/>
</dbReference>
<evidence type="ECO:0000256" key="2">
    <source>
        <dbReference type="ARBA" id="ARBA00008520"/>
    </source>
</evidence>
<name>A0ABU2CDH1_9BURK</name>
<evidence type="ECO:0000256" key="1">
    <source>
        <dbReference type="ARBA" id="ARBA00004418"/>
    </source>
</evidence>
<keyword evidence="4" id="KW-1185">Reference proteome</keyword>
<evidence type="ECO:0000313" key="4">
    <source>
        <dbReference type="Proteomes" id="UP001180487"/>
    </source>
</evidence>
<dbReference type="CDD" id="cd13585">
    <property type="entry name" value="PBP2_TMBP_like"/>
    <property type="match status" value="1"/>
</dbReference>
<gene>
    <name evidence="3" type="ORF">J2X19_004063</name>
</gene>
<dbReference type="SUPFAM" id="SSF53850">
    <property type="entry name" value="Periplasmic binding protein-like II"/>
    <property type="match status" value="1"/>
</dbReference>
<sequence>MTPFDASPFNRRRFLGTASALGAAGMLAACGKEPAAPAPAASAPAPAASTDSKKYAGQSLNLLFNQPHAVAGKLLAKDFEALTGAKINITPVPYDQLHAQATLDVQSGANQFDVIDYFYHTLGALVSDKVVVDVTDWIARDQAQIEPADFLPSLYDTYTLRNGRRWGLPYDGDTHVLFYNTEIFARHQLSAPKTWEDYYQAAKLITQKESANGIYGAAVQGFKIPVIVGSSYANRLAGFGGSFFTADGKPALTSPEAIAAAEELLRIVPYALPTPAETAFEHALPAFLSGKAAMIDFWTDLGVTAQDPQSSQIVDKWALVALPVGGKNTTPRAALNAGFGLGITTGTKKTELAWEFIKWATSKDVSLKQDVLPGSGIDPNRSSVLNSPVYGKAAPALQAEIQATIGSALAWPLQAQSPQLMDALTEQLALIVSGKKKPRDALAAAQARWEQLLSA</sequence>
<dbReference type="PANTHER" id="PTHR43649:SF12">
    <property type="entry name" value="DIACETYLCHITOBIOSE BINDING PROTEIN DASA"/>
    <property type="match status" value="1"/>
</dbReference>
<keyword evidence="3" id="KW-0762">Sugar transport</keyword>
<dbReference type="Gene3D" id="3.40.190.10">
    <property type="entry name" value="Periplasmic binding protein-like II"/>
    <property type="match status" value="2"/>
</dbReference>
<evidence type="ECO:0000313" key="3">
    <source>
        <dbReference type="EMBL" id="MDR7379369.1"/>
    </source>
</evidence>
<dbReference type="InterPro" id="IPR006059">
    <property type="entry name" value="SBP"/>
</dbReference>
<dbReference type="Pfam" id="PF01547">
    <property type="entry name" value="SBP_bac_1"/>
    <property type="match status" value="1"/>
</dbReference>
<comment type="subcellular location">
    <subcellularLocation>
        <location evidence="1">Periplasm</location>
    </subcellularLocation>
</comment>
<protein>
    <submittedName>
        <fullName evidence="3">Multiple sugar transport system substrate-binding protein</fullName>
    </submittedName>
</protein>
<keyword evidence="3" id="KW-0813">Transport</keyword>
<comment type="caution">
    <text evidence="3">The sequence shown here is derived from an EMBL/GenBank/DDBJ whole genome shotgun (WGS) entry which is preliminary data.</text>
</comment>
<dbReference type="PROSITE" id="PS51318">
    <property type="entry name" value="TAT"/>
    <property type="match status" value="1"/>
</dbReference>
<reference evidence="3 4" key="1">
    <citation type="submission" date="2023-07" db="EMBL/GenBank/DDBJ databases">
        <title>Sorghum-associated microbial communities from plants grown in Nebraska, USA.</title>
        <authorList>
            <person name="Schachtman D."/>
        </authorList>
    </citation>
    <scope>NUCLEOTIDE SEQUENCE [LARGE SCALE GENOMIC DNA]</scope>
    <source>
        <strain evidence="3 4">BE313</strain>
    </source>
</reference>